<protein>
    <submittedName>
        <fullName evidence="1">Uncharacterized protein</fullName>
    </submittedName>
</protein>
<proteinExistence type="predicted"/>
<name>A0A382FQP5_9ZZZZ</name>
<gene>
    <name evidence="1" type="ORF">METZ01_LOCUS217538</name>
</gene>
<reference evidence="1" key="1">
    <citation type="submission" date="2018-05" db="EMBL/GenBank/DDBJ databases">
        <authorList>
            <person name="Lanie J.A."/>
            <person name="Ng W.-L."/>
            <person name="Kazmierczak K.M."/>
            <person name="Andrzejewski T.M."/>
            <person name="Davidsen T.M."/>
            <person name="Wayne K.J."/>
            <person name="Tettelin H."/>
            <person name="Glass J.I."/>
            <person name="Rusch D."/>
            <person name="Podicherti R."/>
            <person name="Tsui H.-C.T."/>
            <person name="Winkler M.E."/>
        </authorList>
    </citation>
    <scope>NUCLEOTIDE SEQUENCE</scope>
</reference>
<sequence length="81" mass="9385">MKYINNGGERIDVPETYYTKYTDEEWKKEFPDGFNEGCSCGMTFSGSGKSPMHDYGHDDMVNDRILSCKCYCHGYEEEESK</sequence>
<dbReference type="EMBL" id="UINC01051023">
    <property type="protein sequence ID" value="SVB64684.1"/>
    <property type="molecule type" value="Genomic_DNA"/>
</dbReference>
<dbReference type="AlphaFoldDB" id="A0A382FQP5"/>
<accession>A0A382FQP5</accession>
<organism evidence="1">
    <name type="scientific">marine metagenome</name>
    <dbReference type="NCBI Taxonomy" id="408172"/>
    <lineage>
        <taxon>unclassified sequences</taxon>
        <taxon>metagenomes</taxon>
        <taxon>ecological metagenomes</taxon>
    </lineage>
</organism>
<evidence type="ECO:0000313" key="1">
    <source>
        <dbReference type="EMBL" id="SVB64684.1"/>
    </source>
</evidence>